<organism evidence="1 2">
    <name type="scientific">Caldimonas mangrovi</name>
    <dbReference type="NCBI Taxonomy" id="2944811"/>
    <lineage>
        <taxon>Bacteria</taxon>
        <taxon>Pseudomonadati</taxon>
        <taxon>Pseudomonadota</taxon>
        <taxon>Betaproteobacteria</taxon>
        <taxon>Burkholderiales</taxon>
        <taxon>Sphaerotilaceae</taxon>
        <taxon>Caldimonas</taxon>
    </lineage>
</organism>
<protein>
    <recommendedName>
        <fullName evidence="3">Tir chaperone protein (CesT) family protein</fullName>
    </recommendedName>
</protein>
<dbReference type="EMBL" id="JAMKFE010000012">
    <property type="protein sequence ID" value="MCM5681460.1"/>
    <property type="molecule type" value="Genomic_DNA"/>
</dbReference>
<name>A0ABT0YRV5_9BURK</name>
<dbReference type="Proteomes" id="UP001165541">
    <property type="component" value="Unassembled WGS sequence"/>
</dbReference>
<proteinExistence type="predicted"/>
<sequence>MTQLPHRPTARLLQPAPAGDQLLNEVAQLLGLPDLQAQQLRCEGVDLDRGYACRLMIDRDTPPGGVRPCLQLPLSAADLGGLEVVRLLAMQAQLLAEGLWYLGISHDGKLQLTALQLFRVAHDIVQVIDVAEATARLVTQALALAPAHPPRVAA</sequence>
<evidence type="ECO:0000313" key="1">
    <source>
        <dbReference type="EMBL" id="MCM5681460.1"/>
    </source>
</evidence>
<evidence type="ECO:0000313" key="2">
    <source>
        <dbReference type="Proteomes" id="UP001165541"/>
    </source>
</evidence>
<keyword evidence="2" id="KW-1185">Reference proteome</keyword>
<dbReference type="RefSeq" id="WP_251779941.1">
    <property type="nucleotide sequence ID" value="NZ_JAMKFE010000012.1"/>
</dbReference>
<reference evidence="1" key="1">
    <citation type="submission" date="2022-05" db="EMBL/GenBank/DDBJ databases">
        <title>Schlegelella sp. nov., isolated from mangrove soil.</title>
        <authorList>
            <person name="Liu Y."/>
            <person name="Ge X."/>
            <person name="Liu W."/>
        </authorList>
    </citation>
    <scope>NUCLEOTIDE SEQUENCE</scope>
    <source>
        <strain evidence="1">S2-27</strain>
    </source>
</reference>
<gene>
    <name evidence="1" type="ORF">M8A51_18180</name>
</gene>
<evidence type="ECO:0008006" key="3">
    <source>
        <dbReference type="Google" id="ProtNLM"/>
    </source>
</evidence>
<accession>A0ABT0YRV5</accession>
<comment type="caution">
    <text evidence="1">The sequence shown here is derived from an EMBL/GenBank/DDBJ whole genome shotgun (WGS) entry which is preliminary data.</text>
</comment>